<evidence type="ECO:0000313" key="3">
    <source>
        <dbReference type="Proteomes" id="UP001553715"/>
    </source>
</evidence>
<organism evidence="2 3">
    <name type="scientific">Microbacterium profundi</name>
    <dbReference type="NCBI Taxonomy" id="450380"/>
    <lineage>
        <taxon>Bacteria</taxon>
        <taxon>Bacillati</taxon>
        <taxon>Actinomycetota</taxon>
        <taxon>Actinomycetes</taxon>
        <taxon>Micrococcales</taxon>
        <taxon>Microbacteriaceae</taxon>
        <taxon>Microbacterium</taxon>
    </lineage>
</organism>
<gene>
    <name evidence="2" type="ORF">AB0301_00255</name>
</gene>
<evidence type="ECO:0000313" key="2">
    <source>
        <dbReference type="EMBL" id="MEW1973504.1"/>
    </source>
</evidence>
<dbReference type="RefSeq" id="WP_033104601.1">
    <property type="nucleotide sequence ID" value="NZ_JBFBMH010000001.1"/>
</dbReference>
<name>A0ABV3LC71_9MICO</name>
<dbReference type="PROSITE" id="PS51352">
    <property type="entry name" value="THIOREDOXIN_2"/>
    <property type="match status" value="1"/>
</dbReference>
<dbReference type="CDD" id="cd02947">
    <property type="entry name" value="TRX_family"/>
    <property type="match status" value="1"/>
</dbReference>
<dbReference type="EMBL" id="JBFBMH010000001">
    <property type="protein sequence ID" value="MEW1973504.1"/>
    <property type="molecule type" value="Genomic_DNA"/>
</dbReference>
<dbReference type="Gene3D" id="3.40.30.10">
    <property type="entry name" value="Glutaredoxin"/>
    <property type="match status" value="1"/>
</dbReference>
<dbReference type="Proteomes" id="UP001553715">
    <property type="component" value="Unassembled WGS sequence"/>
</dbReference>
<comment type="caution">
    <text evidence="2">The sequence shown here is derived from an EMBL/GenBank/DDBJ whole genome shotgun (WGS) entry which is preliminary data.</text>
</comment>
<dbReference type="InterPro" id="IPR036249">
    <property type="entry name" value="Thioredoxin-like_sf"/>
</dbReference>
<dbReference type="SUPFAM" id="SSF52833">
    <property type="entry name" value="Thioredoxin-like"/>
    <property type="match status" value="1"/>
</dbReference>
<accession>A0ABV3LC71</accession>
<feature type="domain" description="Thioredoxin" evidence="1">
    <location>
        <begin position="13"/>
        <end position="142"/>
    </location>
</feature>
<proteinExistence type="predicted"/>
<protein>
    <submittedName>
        <fullName evidence="2">Thioredoxin family protein</fullName>
    </submittedName>
</protein>
<reference evidence="2 3" key="1">
    <citation type="submission" date="2024-06" db="EMBL/GenBank/DDBJ databases">
        <title>The Natural Products Discovery Center: Release of the First 8490 Sequenced Strains for Exploring Actinobacteria Biosynthetic Diversity.</title>
        <authorList>
            <person name="Kalkreuter E."/>
            <person name="Kautsar S.A."/>
            <person name="Yang D."/>
            <person name="Bader C.D."/>
            <person name="Teijaro C.N."/>
            <person name="Fluegel L."/>
            <person name="Davis C.M."/>
            <person name="Simpson J.R."/>
            <person name="Lauterbach L."/>
            <person name="Steele A.D."/>
            <person name="Gui C."/>
            <person name="Meng S."/>
            <person name="Li G."/>
            <person name="Viehrig K."/>
            <person name="Ye F."/>
            <person name="Su P."/>
            <person name="Kiefer A.F."/>
            <person name="Nichols A."/>
            <person name="Cepeda A.J."/>
            <person name="Yan W."/>
            <person name="Fan B."/>
            <person name="Jiang Y."/>
            <person name="Adhikari A."/>
            <person name="Zheng C.-J."/>
            <person name="Schuster L."/>
            <person name="Cowan T.M."/>
            <person name="Smanski M.J."/>
            <person name="Chevrette M.G."/>
            <person name="De Carvalho L.P.S."/>
            <person name="Shen B."/>
        </authorList>
    </citation>
    <scope>NUCLEOTIDE SEQUENCE [LARGE SCALE GENOMIC DNA]</scope>
    <source>
        <strain evidence="2 3">NPDC077434</strain>
    </source>
</reference>
<dbReference type="Pfam" id="PF00085">
    <property type="entry name" value="Thioredoxin"/>
    <property type="match status" value="1"/>
</dbReference>
<sequence>MPVSIALLITGAVVALAIAGGLIVRAQDGRRRSGGHLAVRSEDLSGRSLAETATLVQFSTEFCARCPQVRRLLGQIADEHPGVERVEIDLTNRNDLATRYHVLQTPTTFLVDASGTVLSRWGGVPQRSTIEDALANVLTLQPQEQA</sequence>
<dbReference type="InterPro" id="IPR013766">
    <property type="entry name" value="Thioredoxin_domain"/>
</dbReference>
<keyword evidence="3" id="KW-1185">Reference proteome</keyword>
<evidence type="ECO:0000259" key="1">
    <source>
        <dbReference type="PROSITE" id="PS51352"/>
    </source>
</evidence>